<evidence type="ECO:0000313" key="4">
    <source>
        <dbReference type="EMBL" id="MBC8596903.1"/>
    </source>
</evidence>
<feature type="domain" description="SLH" evidence="3">
    <location>
        <begin position="838"/>
        <end position="901"/>
    </location>
</feature>
<comment type="caution">
    <text evidence="4">The sequence shown here is derived from an EMBL/GenBank/DDBJ whole genome shotgun (WGS) entry which is preliminary data.</text>
</comment>
<feature type="compositionally biased region" description="Gly residues" evidence="2">
    <location>
        <begin position="811"/>
        <end position="826"/>
    </location>
</feature>
<gene>
    <name evidence="4" type="ORF">H8706_08490</name>
</gene>
<evidence type="ECO:0000313" key="5">
    <source>
        <dbReference type="Proteomes" id="UP000647416"/>
    </source>
</evidence>
<dbReference type="EMBL" id="JACRTE010000010">
    <property type="protein sequence ID" value="MBC8596903.1"/>
    <property type="molecule type" value="Genomic_DNA"/>
</dbReference>
<proteinExistence type="predicted"/>
<keyword evidence="1" id="KW-0677">Repeat</keyword>
<evidence type="ECO:0000256" key="1">
    <source>
        <dbReference type="ARBA" id="ARBA00022737"/>
    </source>
</evidence>
<dbReference type="AlphaFoldDB" id="A0A926F9R0"/>
<reference evidence="4" key="1">
    <citation type="submission" date="2020-08" db="EMBL/GenBank/DDBJ databases">
        <title>Genome public.</title>
        <authorList>
            <person name="Liu C."/>
            <person name="Sun Q."/>
        </authorList>
    </citation>
    <scope>NUCLEOTIDE SEQUENCE</scope>
    <source>
        <strain evidence="4">NSJ-50</strain>
    </source>
</reference>
<dbReference type="PANTHER" id="PTHR43308:SF5">
    <property type="entry name" value="S-LAYER PROTEIN _ PEPTIDOGLYCAN ENDO-BETA-N-ACETYLGLUCOSAMINIDASE"/>
    <property type="match status" value="1"/>
</dbReference>
<accession>A0A926F9R0</accession>
<dbReference type="InterPro" id="IPR051465">
    <property type="entry name" value="Cell_Envelope_Struct_Comp"/>
</dbReference>
<dbReference type="Pfam" id="PF00395">
    <property type="entry name" value="SLH"/>
    <property type="match status" value="3"/>
</dbReference>
<sequence>MFPTVYAADEHKVYIGVYSYNQVTTSAPLAMKVTTKKTDYVSVFTSKRFSVGTTDGGRKLAQDYKYLIVEAQVKPDENITALYLGRSSNGVVSKKLDAQSGWTAGHWNDIRFVCEYNENTSTSARAYYSVDAYVNGNLADSSSSYFVDNGSGDVDIRLIFDCIEGGGTLFWGQIDTYATNDVPDTSYVKDEREEDSFTIDGCELYTKGLPFTVSELLERINSTDDGITALVMPAGKLKKEDASDSADILENGQSLVVVSSAEKRKRVYNINTSWVNLIADKTGESFSGVSKTGGVLGFDADNISSYADALGILTETKAHFSGIESGMKYFIASVDFAPEEILEEISIGDTAKITDGFAYGEWNSILCVYDTENNLLTVYLNGRKIADGVSAEISVSDGDVCFKHTGNVYFDNLSVYLCESAPESVNIPELSNAVYDVVLFNGGDTANSIKIKNGTVKIYTDDTFETLLADGEPVKTGYTAFCTSNDGVYKYFSLLDKADLNKTYPSSGLTVSYNADTQELGINGKLPDGKKKNINFFAQEIYSDADMLYLNILSDENGNVNYSAKLADKYSNRRFVYTLSTDFARETGYLITTNADRLVDFVENKINTAKSANEVENYIKNNKNEFGFDDGNADKDFAYMGEIIFDMRPETLYNSDTFKSAYMISEGLGYVKQNKLTFAEFLSEYSSYLDDDYITKYTNLTDVQKTALQRIFAHGTEVKSFGEAFNNALSVCEYANAKTAPDLKAVFVSINPLALSGGDYAKINNEYYEEKVFEKMFAERTNCYGLSDINKSFDRCVTQVLGEMPDDGKKGGSSGGGSSSGGGRGGISVAPSKPIPSVENDRFKDVLSHWAKDSINSLAEKNIILGYDDGTFRPENNVTRAEFVKIMMCILGENTNGTAEFSDVPETHWCRNYISSASVIGLVMGNGDMFMPDNAISREDAAVILCRAFELKKISENSDKEVNYSDYADIADYAKDKVEFLSKMGIFGGNDGLFSPKGNLTRAEAAAIFDRSFNYLQTEVRGE</sequence>
<dbReference type="InterPro" id="IPR001119">
    <property type="entry name" value="SLH_dom"/>
</dbReference>
<dbReference type="PANTHER" id="PTHR43308">
    <property type="entry name" value="OUTER MEMBRANE PROTEIN ALPHA-RELATED"/>
    <property type="match status" value="1"/>
</dbReference>
<evidence type="ECO:0000259" key="3">
    <source>
        <dbReference type="PROSITE" id="PS51272"/>
    </source>
</evidence>
<dbReference type="PROSITE" id="PS51272">
    <property type="entry name" value="SLH"/>
    <property type="match status" value="3"/>
</dbReference>
<dbReference type="Proteomes" id="UP000647416">
    <property type="component" value="Unassembled WGS sequence"/>
</dbReference>
<feature type="domain" description="SLH" evidence="3">
    <location>
        <begin position="902"/>
        <end position="959"/>
    </location>
</feature>
<evidence type="ECO:0000256" key="2">
    <source>
        <dbReference type="SAM" id="MobiDB-lite"/>
    </source>
</evidence>
<protein>
    <submittedName>
        <fullName evidence="4">S-layer homology domain-containing protein</fullName>
    </submittedName>
</protein>
<feature type="region of interest" description="Disordered" evidence="2">
    <location>
        <begin position="804"/>
        <end position="836"/>
    </location>
</feature>
<feature type="domain" description="SLH" evidence="3">
    <location>
        <begin position="961"/>
        <end position="1023"/>
    </location>
</feature>
<name>A0A926F9R0_9FIRM</name>
<keyword evidence="5" id="KW-1185">Reference proteome</keyword>
<organism evidence="4 5">
    <name type="scientific">Qingrenia yutianensis</name>
    <dbReference type="NCBI Taxonomy" id="2763676"/>
    <lineage>
        <taxon>Bacteria</taxon>
        <taxon>Bacillati</taxon>
        <taxon>Bacillota</taxon>
        <taxon>Clostridia</taxon>
        <taxon>Eubacteriales</taxon>
        <taxon>Oscillospiraceae</taxon>
        <taxon>Qingrenia</taxon>
    </lineage>
</organism>